<organism evidence="2">
    <name type="scientific">viral metagenome</name>
    <dbReference type="NCBI Taxonomy" id="1070528"/>
    <lineage>
        <taxon>unclassified sequences</taxon>
        <taxon>metagenomes</taxon>
        <taxon>organismal metagenomes</taxon>
    </lineage>
</organism>
<reference evidence="2" key="1">
    <citation type="journal article" date="2020" name="Nature">
        <title>Giant virus diversity and host interactions through global metagenomics.</title>
        <authorList>
            <person name="Schulz F."/>
            <person name="Roux S."/>
            <person name="Paez-Espino D."/>
            <person name="Jungbluth S."/>
            <person name="Walsh D.A."/>
            <person name="Denef V.J."/>
            <person name="McMahon K.D."/>
            <person name="Konstantinidis K.T."/>
            <person name="Eloe-Fadrosh E.A."/>
            <person name="Kyrpides N.C."/>
            <person name="Woyke T."/>
        </authorList>
    </citation>
    <scope>NUCLEOTIDE SEQUENCE</scope>
    <source>
        <strain evidence="2">GVMAG-M-3300009155-2</strain>
    </source>
</reference>
<keyword evidence="1" id="KW-1133">Transmembrane helix</keyword>
<keyword evidence="1" id="KW-0812">Transmembrane</keyword>
<dbReference type="AlphaFoldDB" id="A0A6C0EQ53"/>
<name>A0A6C0EQ53_9ZZZZ</name>
<sequence>MDNIFIFDILDNITFSANYIIEHYEKFLLLLLAILIIIAVDYISNINAVIYGVTKLPELGNKQSMKNEIISKKQKKHK</sequence>
<keyword evidence="1" id="KW-0472">Membrane</keyword>
<evidence type="ECO:0000256" key="1">
    <source>
        <dbReference type="SAM" id="Phobius"/>
    </source>
</evidence>
<feature type="transmembrane region" description="Helical" evidence="1">
    <location>
        <begin position="27"/>
        <end position="53"/>
    </location>
</feature>
<protein>
    <submittedName>
        <fullName evidence="2">Uncharacterized protein</fullName>
    </submittedName>
</protein>
<dbReference type="EMBL" id="MN738917">
    <property type="protein sequence ID" value="QHT31314.1"/>
    <property type="molecule type" value="Genomic_DNA"/>
</dbReference>
<accession>A0A6C0EQ53</accession>
<evidence type="ECO:0000313" key="2">
    <source>
        <dbReference type="EMBL" id="QHT31314.1"/>
    </source>
</evidence>
<proteinExistence type="predicted"/>